<dbReference type="PANTHER" id="PTHR19375">
    <property type="entry name" value="HEAT SHOCK PROTEIN 70KDA"/>
    <property type="match status" value="1"/>
</dbReference>
<sequence length="173" mass="18932">DLGTTYSCVGVWKNDGVEIIANDQGNRTTPSYVAFTDTERLIGDAAKNQVARNPENTVFDAKRLIGRKFNDPIVQSDIKLWPFKCVAGPSDKPLIVVTVEGEEKKFHPEEISSMVLLKMKETAEAYLGSKLNDAVVTVPAYFNDSQRQATKDAGTISGMNVLRIINEPTAAAI</sequence>
<dbReference type="SUPFAM" id="SSF53067">
    <property type="entry name" value="Actin-like ATPase domain"/>
    <property type="match status" value="1"/>
</dbReference>
<accession>A0A812TH88</accession>
<dbReference type="Pfam" id="PF00012">
    <property type="entry name" value="HSP70"/>
    <property type="match status" value="1"/>
</dbReference>
<gene>
    <name evidence="3" type="primary">HSP70</name>
    <name evidence="3" type="ORF">SPIL2461_LOCUS13796</name>
</gene>
<protein>
    <submittedName>
        <fullName evidence="3">HSP70 protein</fullName>
    </submittedName>
</protein>
<evidence type="ECO:0000313" key="4">
    <source>
        <dbReference type="Proteomes" id="UP000649617"/>
    </source>
</evidence>
<dbReference type="InterPro" id="IPR013126">
    <property type="entry name" value="Hsp_70_fam"/>
</dbReference>
<dbReference type="InterPro" id="IPR043129">
    <property type="entry name" value="ATPase_NBD"/>
</dbReference>
<keyword evidence="2" id="KW-0067">ATP-binding</keyword>
<organism evidence="3 4">
    <name type="scientific">Symbiodinium pilosum</name>
    <name type="common">Dinoflagellate</name>
    <dbReference type="NCBI Taxonomy" id="2952"/>
    <lineage>
        <taxon>Eukaryota</taxon>
        <taxon>Sar</taxon>
        <taxon>Alveolata</taxon>
        <taxon>Dinophyceae</taxon>
        <taxon>Suessiales</taxon>
        <taxon>Symbiodiniaceae</taxon>
        <taxon>Symbiodinium</taxon>
    </lineage>
</organism>
<name>A0A812TH88_SYMPI</name>
<dbReference type="EMBL" id="CAJNIZ010030674">
    <property type="protein sequence ID" value="CAE7525424.1"/>
    <property type="molecule type" value="Genomic_DNA"/>
</dbReference>
<dbReference type="PRINTS" id="PR00301">
    <property type="entry name" value="HEATSHOCK70"/>
</dbReference>
<comment type="caution">
    <text evidence="3">The sequence shown here is derived from an EMBL/GenBank/DDBJ whole genome shotgun (WGS) entry which is preliminary data.</text>
</comment>
<evidence type="ECO:0000313" key="3">
    <source>
        <dbReference type="EMBL" id="CAE7525424.1"/>
    </source>
</evidence>
<evidence type="ECO:0000256" key="2">
    <source>
        <dbReference type="ARBA" id="ARBA00022840"/>
    </source>
</evidence>
<feature type="non-terminal residue" evidence="3">
    <location>
        <position position="1"/>
    </location>
</feature>
<dbReference type="Gene3D" id="3.30.420.40">
    <property type="match status" value="1"/>
</dbReference>
<proteinExistence type="predicted"/>
<reference evidence="3" key="1">
    <citation type="submission" date="2021-02" db="EMBL/GenBank/DDBJ databases">
        <authorList>
            <person name="Dougan E. K."/>
            <person name="Rhodes N."/>
            <person name="Thang M."/>
            <person name="Chan C."/>
        </authorList>
    </citation>
    <scope>NUCLEOTIDE SEQUENCE</scope>
</reference>
<dbReference type="GO" id="GO:0140662">
    <property type="term" value="F:ATP-dependent protein folding chaperone"/>
    <property type="evidence" value="ECO:0007669"/>
    <property type="project" value="InterPro"/>
</dbReference>
<dbReference type="OrthoDB" id="413580at2759"/>
<feature type="non-terminal residue" evidence="3">
    <location>
        <position position="173"/>
    </location>
</feature>
<dbReference type="Gene3D" id="3.30.30.30">
    <property type="match status" value="1"/>
</dbReference>
<keyword evidence="4" id="KW-1185">Reference proteome</keyword>
<dbReference type="Proteomes" id="UP000649617">
    <property type="component" value="Unassembled WGS sequence"/>
</dbReference>
<dbReference type="AlphaFoldDB" id="A0A812TH88"/>
<evidence type="ECO:0000256" key="1">
    <source>
        <dbReference type="ARBA" id="ARBA00022741"/>
    </source>
</evidence>
<dbReference type="FunFam" id="3.30.30.30:FF:000001">
    <property type="entry name" value="heat shock 70 kDa protein-like"/>
    <property type="match status" value="1"/>
</dbReference>
<keyword evidence="1" id="KW-0547">Nucleotide-binding</keyword>
<dbReference type="FunFam" id="3.30.420.40:FF:000026">
    <property type="entry name" value="Heat shock protein 70"/>
    <property type="match status" value="1"/>
</dbReference>
<dbReference type="GO" id="GO:0005524">
    <property type="term" value="F:ATP binding"/>
    <property type="evidence" value="ECO:0007669"/>
    <property type="project" value="UniProtKB-KW"/>
</dbReference>